<evidence type="ECO:0000256" key="1">
    <source>
        <dbReference type="SAM" id="Phobius"/>
    </source>
</evidence>
<dbReference type="Pfam" id="PF01757">
    <property type="entry name" value="Acyl_transf_3"/>
    <property type="match status" value="1"/>
</dbReference>
<feature type="domain" description="Acyltransferase 3" evidence="2">
    <location>
        <begin position="13"/>
        <end position="367"/>
    </location>
</feature>
<dbReference type="RefSeq" id="WP_100711635.1">
    <property type="nucleotide sequence ID" value="NZ_NPDR01000011.1"/>
</dbReference>
<feature type="transmembrane region" description="Helical" evidence="1">
    <location>
        <begin position="321"/>
        <end position="341"/>
    </location>
</feature>
<feature type="transmembrane region" description="Helical" evidence="1">
    <location>
        <begin position="12"/>
        <end position="32"/>
    </location>
</feature>
<feature type="transmembrane region" description="Helical" evidence="1">
    <location>
        <begin position="279"/>
        <end position="301"/>
    </location>
</feature>
<protein>
    <submittedName>
        <fullName evidence="3">Acyltransferase</fullName>
    </submittedName>
</protein>
<keyword evidence="1" id="KW-0472">Membrane</keyword>
<gene>
    <name evidence="3" type="ORF">CH362_17650</name>
</gene>
<dbReference type="InterPro" id="IPR002656">
    <property type="entry name" value="Acyl_transf_3_dom"/>
</dbReference>
<feature type="transmembrane region" description="Helical" evidence="1">
    <location>
        <begin position="95"/>
        <end position="112"/>
    </location>
</feature>
<sequence length="401" mass="46442">MKFLFSKNESEIPALNGLRSISIFLVIIFHFWQGAEKFHLLNYPSQFIYQFLSSCRSGVDLFFILSGFLIYGGLLNENKKSGTIDLKLFYIKRTLRIMPGYYIFLLFSLFYAKAHLNLYSHVPNPTEEQLAVMSRLSNDIAGSWTDALYISNFFYHRLFQHGWSLSVEEQFYLVIPSLCLLLLFKLKDNIRRLAVLGIFAIPFLLRISYVLFGIDDRSIGLHTETRFDTIVSGMLIAELVSWKPEFFKIENRKVSLSYLIGFISIIFLSLGFLTDRTGIGAILNFTYFHIGYSALFILCLFEKSLANQFFSLSIFRPSARISYTMYLWHGLGIQIATGIMFGGKTTPYSWINFLLAESFTILVCFLICIPIFYITERPFLALRDYIVKRMKKKKNEAMVPN</sequence>
<proteinExistence type="predicted"/>
<dbReference type="Proteomes" id="UP000231926">
    <property type="component" value="Unassembled WGS sequence"/>
</dbReference>
<dbReference type="OrthoDB" id="9767863at2"/>
<dbReference type="PANTHER" id="PTHR23028:SF53">
    <property type="entry name" value="ACYL_TRANSF_3 DOMAIN-CONTAINING PROTEIN"/>
    <property type="match status" value="1"/>
</dbReference>
<keyword evidence="3" id="KW-0808">Transferase</keyword>
<evidence type="ECO:0000313" key="4">
    <source>
        <dbReference type="Proteomes" id="UP000231926"/>
    </source>
</evidence>
<evidence type="ECO:0000259" key="2">
    <source>
        <dbReference type="Pfam" id="PF01757"/>
    </source>
</evidence>
<dbReference type="InterPro" id="IPR050879">
    <property type="entry name" value="Acyltransferase_3"/>
</dbReference>
<dbReference type="GO" id="GO:0016020">
    <property type="term" value="C:membrane"/>
    <property type="evidence" value="ECO:0007669"/>
    <property type="project" value="TreeGrafter"/>
</dbReference>
<organism evidence="3 4">
    <name type="scientific">Leptospira saintgironsiae</name>
    <dbReference type="NCBI Taxonomy" id="2023183"/>
    <lineage>
        <taxon>Bacteria</taxon>
        <taxon>Pseudomonadati</taxon>
        <taxon>Spirochaetota</taxon>
        <taxon>Spirochaetia</taxon>
        <taxon>Leptospirales</taxon>
        <taxon>Leptospiraceae</taxon>
        <taxon>Leptospira</taxon>
    </lineage>
</organism>
<keyword evidence="3" id="KW-0012">Acyltransferase</keyword>
<keyword evidence="4" id="KW-1185">Reference proteome</keyword>
<keyword evidence="1" id="KW-1133">Transmembrane helix</keyword>
<dbReference type="PANTHER" id="PTHR23028">
    <property type="entry name" value="ACETYLTRANSFERASE"/>
    <property type="match status" value="1"/>
</dbReference>
<keyword evidence="1" id="KW-0812">Transmembrane</keyword>
<name>A0A2M9Y883_9LEPT</name>
<feature type="transmembrane region" description="Helical" evidence="1">
    <location>
        <begin position="47"/>
        <end position="74"/>
    </location>
</feature>
<feature type="transmembrane region" description="Helical" evidence="1">
    <location>
        <begin position="353"/>
        <end position="374"/>
    </location>
</feature>
<dbReference type="AlphaFoldDB" id="A0A2M9Y883"/>
<reference evidence="3 4" key="1">
    <citation type="submission" date="2017-07" db="EMBL/GenBank/DDBJ databases">
        <title>Leptospira spp. isolated from tropical soils.</title>
        <authorList>
            <person name="Thibeaux R."/>
            <person name="Iraola G."/>
            <person name="Ferres I."/>
            <person name="Bierque E."/>
            <person name="Girault D."/>
            <person name="Soupe-Gilbert M.-E."/>
            <person name="Picardeau M."/>
            <person name="Goarant C."/>
        </authorList>
    </citation>
    <scope>NUCLEOTIDE SEQUENCE [LARGE SCALE GENOMIC DNA]</scope>
    <source>
        <strain evidence="3 4">FH4-C-A2</strain>
    </source>
</reference>
<dbReference type="GO" id="GO:0016747">
    <property type="term" value="F:acyltransferase activity, transferring groups other than amino-acyl groups"/>
    <property type="evidence" value="ECO:0007669"/>
    <property type="project" value="InterPro"/>
</dbReference>
<feature type="transmembrane region" description="Helical" evidence="1">
    <location>
        <begin position="226"/>
        <end position="242"/>
    </location>
</feature>
<comment type="caution">
    <text evidence="3">The sequence shown here is derived from an EMBL/GenBank/DDBJ whole genome shotgun (WGS) entry which is preliminary data.</text>
</comment>
<feature type="transmembrane region" description="Helical" evidence="1">
    <location>
        <begin position="193"/>
        <end position="214"/>
    </location>
</feature>
<feature type="transmembrane region" description="Helical" evidence="1">
    <location>
        <begin position="254"/>
        <end position="273"/>
    </location>
</feature>
<feature type="transmembrane region" description="Helical" evidence="1">
    <location>
        <begin position="170"/>
        <end position="186"/>
    </location>
</feature>
<dbReference type="EMBL" id="NPDR01000011">
    <property type="protein sequence ID" value="PJZ47747.1"/>
    <property type="molecule type" value="Genomic_DNA"/>
</dbReference>
<accession>A0A2M9Y883</accession>
<evidence type="ECO:0000313" key="3">
    <source>
        <dbReference type="EMBL" id="PJZ47747.1"/>
    </source>
</evidence>
<dbReference type="GO" id="GO:0009103">
    <property type="term" value="P:lipopolysaccharide biosynthetic process"/>
    <property type="evidence" value="ECO:0007669"/>
    <property type="project" value="TreeGrafter"/>
</dbReference>